<dbReference type="EMBL" id="MCRJ01000007">
    <property type="protein sequence ID" value="ODN72109.1"/>
    <property type="molecule type" value="Genomic_DNA"/>
</dbReference>
<dbReference type="Gene3D" id="2.40.160.20">
    <property type="match status" value="1"/>
</dbReference>
<gene>
    <name evidence="3" type="primary">ompW</name>
    <name evidence="3" type="ORF">A6302_00513</name>
</gene>
<evidence type="ECO:0000256" key="1">
    <source>
        <dbReference type="ARBA" id="ARBA00009330"/>
    </source>
</evidence>
<keyword evidence="4" id="KW-1185">Reference proteome</keyword>
<dbReference type="InterPro" id="IPR011250">
    <property type="entry name" value="OMP/PagP_B-barrel"/>
</dbReference>
<feature type="chain" id="PRO_5009128998" evidence="2">
    <location>
        <begin position="25"/>
        <end position="182"/>
    </location>
</feature>
<dbReference type="Pfam" id="PF03922">
    <property type="entry name" value="OmpW"/>
    <property type="match status" value="1"/>
</dbReference>
<dbReference type="GO" id="GO:0019867">
    <property type="term" value="C:outer membrane"/>
    <property type="evidence" value="ECO:0007669"/>
    <property type="project" value="InterPro"/>
</dbReference>
<feature type="signal peptide" evidence="2">
    <location>
        <begin position="1"/>
        <end position="24"/>
    </location>
</feature>
<dbReference type="SUPFAM" id="SSF56925">
    <property type="entry name" value="OMPA-like"/>
    <property type="match status" value="1"/>
</dbReference>
<evidence type="ECO:0000313" key="3">
    <source>
        <dbReference type="EMBL" id="ODN72109.1"/>
    </source>
</evidence>
<dbReference type="AlphaFoldDB" id="A0A1E3H6Z4"/>
<dbReference type="GO" id="GO:0055085">
    <property type="term" value="P:transmembrane transport"/>
    <property type="evidence" value="ECO:0007669"/>
    <property type="project" value="TreeGrafter"/>
</dbReference>
<dbReference type="PANTHER" id="PTHR36920:SF1">
    <property type="entry name" value="OUTER MEMBRANE PROTEIN W"/>
    <property type="match status" value="1"/>
</dbReference>
<organism evidence="3 4">
    <name type="scientific">Methylobrevis pamukkalensis</name>
    <dbReference type="NCBI Taxonomy" id="1439726"/>
    <lineage>
        <taxon>Bacteria</taxon>
        <taxon>Pseudomonadati</taxon>
        <taxon>Pseudomonadota</taxon>
        <taxon>Alphaproteobacteria</taxon>
        <taxon>Hyphomicrobiales</taxon>
        <taxon>Pleomorphomonadaceae</taxon>
        <taxon>Methylobrevis</taxon>
    </lineage>
</organism>
<dbReference type="PROSITE" id="PS51257">
    <property type="entry name" value="PROKAR_LIPOPROTEIN"/>
    <property type="match status" value="1"/>
</dbReference>
<dbReference type="Proteomes" id="UP000094622">
    <property type="component" value="Unassembled WGS sequence"/>
</dbReference>
<keyword evidence="2" id="KW-0732">Signal</keyword>
<evidence type="ECO:0000256" key="2">
    <source>
        <dbReference type="SAM" id="SignalP"/>
    </source>
</evidence>
<reference evidence="3 4" key="1">
    <citation type="submission" date="2016-07" db="EMBL/GenBank/DDBJ databases">
        <title>Draft Genome Sequence of Methylobrevis pamukkalensis PK2.</title>
        <authorList>
            <person name="Vasilenko O.V."/>
            <person name="Doronina N.V."/>
            <person name="Shmareva M.N."/>
            <person name="Tarlachkov S.V."/>
            <person name="Mustakhimov I."/>
            <person name="Trotsenko Y.A."/>
        </authorList>
    </citation>
    <scope>NUCLEOTIDE SEQUENCE [LARGE SCALE GENOMIC DNA]</scope>
    <source>
        <strain evidence="3 4">PK2</strain>
    </source>
</reference>
<comment type="caution">
    <text evidence="3">The sequence shown here is derived from an EMBL/GenBank/DDBJ whole genome shotgun (WGS) entry which is preliminary data.</text>
</comment>
<dbReference type="PANTHER" id="PTHR36920">
    <property type="match status" value="1"/>
</dbReference>
<dbReference type="OrthoDB" id="9807574at2"/>
<dbReference type="InterPro" id="IPR005618">
    <property type="entry name" value="OMPW"/>
</dbReference>
<protein>
    <submittedName>
        <fullName evidence="3">Outer membrane protein W</fullName>
    </submittedName>
</protein>
<sequence length="182" mass="18291">MVRGKASVAVVAAALIASCTAALGADVAAEGMPEVPAAVLATEYDWFVHVGPAGVLFDEGASVSAGGAGVSGEVAIDDDLALGLDIGWYVMPDVSLSLTLANAPLASVAGDGGVTGTLGTLGKVNYLPPVLAVQYHLPQFGMVRPYIGGGVNYTMFFNEKDGALSDFDVDNAFGAVVQAGAR</sequence>
<name>A0A1E3H6Z4_9HYPH</name>
<proteinExistence type="inferred from homology"/>
<evidence type="ECO:0000313" key="4">
    <source>
        <dbReference type="Proteomes" id="UP000094622"/>
    </source>
</evidence>
<accession>A0A1E3H6Z4</accession>
<comment type="similarity">
    <text evidence="1">Belongs to the OmpW/AlkL family.</text>
</comment>